<dbReference type="EMBL" id="NGJU01000003">
    <property type="protein sequence ID" value="RST97242.1"/>
    <property type="molecule type" value="Genomic_DNA"/>
</dbReference>
<dbReference type="SUPFAM" id="SSF56300">
    <property type="entry name" value="Metallo-dependent phosphatases"/>
    <property type="match status" value="1"/>
</dbReference>
<gene>
    <name evidence="2" type="ORF">CBF35_03060</name>
</gene>
<evidence type="ECO:0000313" key="2">
    <source>
        <dbReference type="EMBL" id="RST97242.1"/>
    </source>
</evidence>
<dbReference type="GO" id="GO:0008803">
    <property type="term" value="F:bis(5'-nucleosyl)-tetraphosphatase (symmetrical) activity"/>
    <property type="evidence" value="ECO:0007669"/>
    <property type="project" value="TreeGrafter"/>
</dbReference>
<reference evidence="2 3" key="1">
    <citation type="submission" date="2017-05" db="EMBL/GenBank/DDBJ databases">
        <title>Vagococcus spp. assemblies.</title>
        <authorList>
            <person name="Gulvik C.A."/>
        </authorList>
    </citation>
    <scope>NUCLEOTIDE SEQUENCE [LARGE SCALE GENOMIC DNA]</scope>
    <source>
        <strain evidence="2 3">NCFB 2777</strain>
    </source>
</reference>
<evidence type="ECO:0000313" key="3">
    <source>
        <dbReference type="Proteomes" id="UP000287239"/>
    </source>
</evidence>
<dbReference type="Proteomes" id="UP000287239">
    <property type="component" value="Unassembled WGS sequence"/>
</dbReference>
<dbReference type="GeneID" id="98567334"/>
<name>A0A429ZUB8_9ENTE</name>
<keyword evidence="3" id="KW-1185">Reference proteome</keyword>
<feature type="domain" description="Calcineurin-like phosphoesterase" evidence="1">
    <location>
        <begin position="6"/>
        <end position="204"/>
    </location>
</feature>
<organism evidence="2 3">
    <name type="scientific">Vagococcus salmoninarum</name>
    <dbReference type="NCBI Taxonomy" id="2739"/>
    <lineage>
        <taxon>Bacteria</taxon>
        <taxon>Bacillati</taxon>
        <taxon>Bacillota</taxon>
        <taxon>Bacilli</taxon>
        <taxon>Lactobacillales</taxon>
        <taxon>Enterococcaceae</taxon>
        <taxon>Vagococcus</taxon>
    </lineage>
</organism>
<dbReference type="AlphaFoldDB" id="A0A429ZUB8"/>
<sequence>MKAYLYAIGDIHGDYGGLLELLKDFDFNSQQLVLIGDLNDRGPFSKKCLYLGKKLVETYQAVYLKGNHEDMLLQFLNDPETRYPNYLRNGGGETINDLLHPGATEEYSPTEMSLLIKTHHGELITFLEELPYFFEWHQFLFVHAGVDLSKKDWRQTSPRDFMWIREPFHLGRNDTGKTIVFGHTITPSLHGDNQTTDLWRKDHKIGIDGGGIYGGSLHGVIFNKEHLIQDIEIEPKVNPWQPDF</sequence>
<protein>
    <submittedName>
        <fullName evidence="2">Serine/threonine protein phosphatase</fullName>
    </submittedName>
</protein>
<dbReference type="GO" id="GO:0110154">
    <property type="term" value="P:RNA decapping"/>
    <property type="evidence" value="ECO:0007669"/>
    <property type="project" value="TreeGrafter"/>
</dbReference>
<dbReference type="GO" id="GO:0005737">
    <property type="term" value="C:cytoplasm"/>
    <property type="evidence" value="ECO:0007669"/>
    <property type="project" value="TreeGrafter"/>
</dbReference>
<dbReference type="InterPro" id="IPR004843">
    <property type="entry name" value="Calcineurin-like_PHP"/>
</dbReference>
<dbReference type="InterPro" id="IPR050126">
    <property type="entry name" value="Ap4A_hydrolase"/>
</dbReference>
<accession>A0A429ZUB8</accession>
<dbReference type="Pfam" id="PF00149">
    <property type="entry name" value="Metallophos"/>
    <property type="match status" value="1"/>
</dbReference>
<dbReference type="GO" id="GO:0016791">
    <property type="term" value="F:phosphatase activity"/>
    <property type="evidence" value="ECO:0007669"/>
    <property type="project" value="TreeGrafter"/>
</dbReference>
<comment type="caution">
    <text evidence="2">The sequence shown here is derived from an EMBL/GenBank/DDBJ whole genome shotgun (WGS) entry which is preliminary data.</text>
</comment>
<dbReference type="RefSeq" id="WP_126778573.1">
    <property type="nucleotide sequence ID" value="NZ_CAUQJP010000070.1"/>
</dbReference>
<dbReference type="PANTHER" id="PTHR42850:SF4">
    <property type="entry name" value="ZINC-DEPENDENT ENDOPOLYPHOSPHATASE"/>
    <property type="match status" value="1"/>
</dbReference>
<dbReference type="Gene3D" id="3.60.21.10">
    <property type="match status" value="1"/>
</dbReference>
<proteinExistence type="predicted"/>
<evidence type="ECO:0000259" key="1">
    <source>
        <dbReference type="Pfam" id="PF00149"/>
    </source>
</evidence>
<dbReference type="InterPro" id="IPR029052">
    <property type="entry name" value="Metallo-depent_PP-like"/>
</dbReference>
<dbReference type="OrthoDB" id="384253at2"/>
<dbReference type="PANTHER" id="PTHR42850">
    <property type="entry name" value="METALLOPHOSPHOESTERASE"/>
    <property type="match status" value="1"/>
</dbReference>